<dbReference type="Gene3D" id="3.90.1340.10">
    <property type="entry name" value="Phage tail collar domain"/>
    <property type="match status" value="1"/>
</dbReference>
<dbReference type="EMBL" id="FOOX01000002">
    <property type="protein sequence ID" value="SFG06634.1"/>
    <property type="molecule type" value="Genomic_DNA"/>
</dbReference>
<dbReference type="Pfam" id="PF07484">
    <property type="entry name" value="Collar"/>
    <property type="match status" value="1"/>
</dbReference>
<dbReference type="AlphaFoldDB" id="A0A1I2NRU1"/>
<evidence type="ECO:0000259" key="1">
    <source>
        <dbReference type="Pfam" id="PF07484"/>
    </source>
</evidence>
<dbReference type="InterPro" id="IPR037053">
    <property type="entry name" value="Phage_tail_collar_dom_sf"/>
</dbReference>
<proteinExistence type="predicted"/>
<accession>A0A1I2NRU1</accession>
<sequence>MDYFIGQIVSFPYSFTPMGWIKCDGTLLNIQQNTALFSLIGNKFGGNGTTTFAVPNLIGAEPVPGMNYYMCTSGIYPTRD</sequence>
<protein>
    <submittedName>
        <fullName evidence="2">Phage Tail Collar Domain</fullName>
    </submittedName>
</protein>
<keyword evidence="3" id="KW-1185">Reference proteome</keyword>
<dbReference type="OrthoDB" id="9810174at2"/>
<evidence type="ECO:0000313" key="2">
    <source>
        <dbReference type="EMBL" id="SFG06634.1"/>
    </source>
</evidence>
<dbReference type="STRING" id="341036.SAMN05660649_00543"/>
<organism evidence="2 3">
    <name type="scientific">Desulfotruncus arcticus DSM 17038</name>
    <dbReference type="NCBI Taxonomy" id="1121424"/>
    <lineage>
        <taxon>Bacteria</taxon>
        <taxon>Bacillati</taxon>
        <taxon>Bacillota</taxon>
        <taxon>Clostridia</taxon>
        <taxon>Eubacteriales</taxon>
        <taxon>Desulfallaceae</taxon>
        <taxon>Desulfotruncus</taxon>
    </lineage>
</organism>
<gene>
    <name evidence="2" type="ORF">SAMN05660649_00543</name>
</gene>
<evidence type="ECO:0000313" key="3">
    <source>
        <dbReference type="Proteomes" id="UP000199337"/>
    </source>
</evidence>
<feature type="domain" description="Phage tail collar" evidence="1">
    <location>
        <begin position="6"/>
        <end position="60"/>
    </location>
</feature>
<dbReference type="InterPro" id="IPR011083">
    <property type="entry name" value="Phage_tail_collar_dom"/>
</dbReference>
<reference evidence="3" key="1">
    <citation type="submission" date="2016-10" db="EMBL/GenBank/DDBJ databases">
        <authorList>
            <person name="Varghese N."/>
            <person name="Submissions S."/>
        </authorList>
    </citation>
    <scope>NUCLEOTIDE SEQUENCE [LARGE SCALE GENOMIC DNA]</scope>
    <source>
        <strain evidence="3">DSM 17038</strain>
    </source>
</reference>
<dbReference type="RefSeq" id="WP_092468495.1">
    <property type="nucleotide sequence ID" value="NZ_FOOX01000002.1"/>
</dbReference>
<name>A0A1I2NRU1_9FIRM</name>
<dbReference type="SUPFAM" id="SSF88874">
    <property type="entry name" value="Receptor-binding domain of short tail fibre protein gp12"/>
    <property type="match status" value="1"/>
</dbReference>
<dbReference type="Proteomes" id="UP000199337">
    <property type="component" value="Unassembled WGS sequence"/>
</dbReference>